<keyword evidence="11" id="KW-0067">ATP-binding</keyword>
<protein>
    <recommendedName>
        <fullName evidence="3">histidine kinase</fullName>
        <ecNumber evidence="3">2.7.13.3</ecNumber>
    </recommendedName>
</protein>
<keyword evidence="4" id="KW-0597">Phosphoprotein</keyword>
<dbReference type="Pfam" id="PF02518">
    <property type="entry name" value="HATPase_c"/>
    <property type="match status" value="1"/>
</dbReference>
<dbReference type="PROSITE" id="PS50109">
    <property type="entry name" value="HIS_KIN"/>
    <property type="match status" value="1"/>
</dbReference>
<evidence type="ECO:0000259" key="9">
    <source>
        <dbReference type="PROSITE" id="PS50112"/>
    </source>
</evidence>
<keyword evidence="12" id="KW-1185">Reference proteome</keyword>
<organism evidence="11 12">
    <name type="scientific">Shewanella electrica</name>
    <dbReference type="NCBI Taxonomy" id="515560"/>
    <lineage>
        <taxon>Bacteria</taxon>
        <taxon>Pseudomonadati</taxon>
        <taxon>Pseudomonadota</taxon>
        <taxon>Gammaproteobacteria</taxon>
        <taxon>Alteromonadales</taxon>
        <taxon>Shewanellaceae</taxon>
        <taxon>Shewanella</taxon>
    </lineage>
</organism>
<dbReference type="RefSeq" id="WP_238896688.1">
    <property type="nucleotide sequence ID" value="NZ_JAKOGG010000007.1"/>
</dbReference>
<dbReference type="EMBL" id="JAKOGG010000007">
    <property type="protein sequence ID" value="MCS4557158.1"/>
    <property type="molecule type" value="Genomic_DNA"/>
</dbReference>
<comment type="subcellular location">
    <subcellularLocation>
        <location evidence="2">Membrane</location>
    </subcellularLocation>
</comment>
<dbReference type="PANTHER" id="PTHR43065">
    <property type="entry name" value="SENSOR HISTIDINE KINASE"/>
    <property type="match status" value="1"/>
</dbReference>
<evidence type="ECO:0000256" key="1">
    <source>
        <dbReference type="ARBA" id="ARBA00000085"/>
    </source>
</evidence>
<dbReference type="InterPro" id="IPR036097">
    <property type="entry name" value="HisK_dim/P_sf"/>
</dbReference>
<dbReference type="Proteomes" id="UP001201549">
    <property type="component" value="Unassembled WGS sequence"/>
</dbReference>
<dbReference type="SUPFAM" id="SSF55785">
    <property type="entry name" value="PYP-like sensor domain (PAS domain)"/>
    <property type="match status" value="1"/>
</dbReference>
<dbReference type="PANTHER" id="PTHR43065:SF51">
    <property type="entry name" value="HISTIDINE KINASE"/>
    <property type="match status" value="1"/>
</dbReference>
<name>A0ABT2FLD8_9GAMM</name>
<dbReference type="SMART" id="SM00304">
    <property type="entry name" value="HAMP"/>
    <property type="match status" value="1"/>
</dbReference>
<dbReference type="Pfam" id="PF00672">
    <property type="entry name" value="HAMP"/>
    <property type="match status" value="1"/>
</dbReference>
<keyword evidence="7" id="KW-0472">Membrane</keyword>
<dbReference type="CDD" id="cd00082">
    <property type="entry name" value="HisKA"/>
    <property type="match status" value="1"/>
</dbReference>
<dbReference type="GO" id="GO:0005524">
    <property type="term" value="F:ATP binding"/>
    <property type="evidence" value="ECO:0007669"/>
    <property type="project" value="UniProtKB-KW"/>
</dbReference>
<keyword evidence="7" id="KW-0812">Transmembrane</keyword>
<comment type="catalytic activity">
    <reaction evidence="1">
        <text>ATP + protein L-histidine = ADP + protein N-phospho-L-histidine.</text>
        <dbReference type="EC" id="2.7.13.3"/>
    </reaction>
</comment>
<dbReference type="Gene3D" id="6.10.340.10">
    <property type="match status" value="1"/>
</dbReference>
<evidence type="ECO:0000313" key="12">
    <source>
        <dbReference type="Proteomes" id="UP001201549"/>
    </source>
</evidence>
<dbReference type="EC" id="2.7.13.3" evidence="3"/>
<feature type="domain" description="Histidine kinase" evidence="8">
    <location>
        <begin position="234"/>
        <end position="435"/>
    </location>
</feature>
<dbReference type="SMART" id="SM00387">
    <property type="entry name" value="HATPase_c"/>
    <property type="match status" value="1"/>
</dbReference>
<sequence>MGLSVEGKLTAVLIIALGAAAASVMVSSYWQWPIALSLLVAGLLGGGVGLVVGRSVTRRINHGLQALDTGLMNFQDNDFSVSLSVSGNDELSQLAQRFNQASDSMRKQRADIFQRELLLDTVLQNTSLAILLADEQGRVLFANIAARHLLGQGSMLEHKTLAEVSAANEDVAAIITQPRDGVFSILRGDEQQIWHLSYANMRMNGMALQLYQFKPLTQELTQAEIQTWKKVIRVISHELNNSLAPISSMAHSGQKLLQHTADPALLQKIFTTIAERSAHLHSFLQEYADFARLPQPHAAAFYWRDLLETLRGIRPFTLVGELPTQASWGDRRQLAQVLVNLFKNASEAGTAEQDITLEIRQTPHRQWLMVCDRGSGMSDETLRNALLPFYSTKTEGTGLGLALCREIIENHGGQMAIRNRDGGGLEVSFWLPMPPEDASARD</sequence>
<gene>
    <name evidence="11" type="ORF">L9G74_11960</name>
</gene>
<accession>A0ABT2FLD8</accession>
<evidence type="ECO:0000256" key="2">
    <source>
        <dbReference type="ARBA" id="ARBA00004370"/>
    </source>
</evidence>
<dbReference type="InterPro" id="IPR003594">
    <property type="entry name" value="HATPase_dom"/>
</dbReference>
<evidence type="ECO:0000256" key="5">
    <source>
        <dbReference type="ARBA" id="ARBA00022679"/>
    </source>
</evidence>
<feature type="transmembrane region" description="Helical" evidence="7">
    <location>
        <begin position="32"/>
        <end position="52"/>
    </location>
</feature>
<keyword evidence="5" id="KW-0808">Transferase</keyword>
<dbReference type="Gene3D" id="3.30.565.10">
    <property type="entry name" value="Histidine kinase-like ATPase, C-terminal domain"/>
    <property type="match status" value="1"/>
</dbReference>
<evidence type="ECO:0000256" key="6">
    <source>
        <dbReference type="ARBA" id="ARBA00022777"/>
    </source>
</evidence>
<feature type="domain" description="PAS" evidence="9">
    <location>
        <begin position="115"/>
        <end position="151"/>
    </location>
</feature>
<proteinExistence type="predicted"/>
<dbReference type="InterPro" id="IPR036890">
    <property type="entry name" value="HATPase_C_sf"/>
</dbReference>
<dbReference type="CDD" id="cd00075">
    <property type="entry name" value="HATPase"/>
    <property type="match status" value="1"/>
</dbReference>
<keyword evidence="6" id="KW-0418">Kinase</keyword>
<dbReference type="PRINTS" id="PR00344">
    <property type="entry name" value="BCTRLSENSOR"/>
</dbReference>
<dbReference type="InterPro" id="IPR004358">
    <property type="entry name" value="Sig_transdc_His_kin-like_C"/>
</dbReference>
<comment type="caution">
    <text evidence="11">The sequence shown here is derived from an EMBL/GenBank/DDBJ whole genome shotgun (WGS) entry which is preliminary data.</text>
</comment>
<dbReference type="Gene3D" id="1.10.287.130">
    <property type="match status" value="1"/>
</dbReference>
<evidence type="ECO:0000313" key="11">
    <source>
        <dbReference type="EMBL" id="MCS4557158.1"/>
    </source>
</evidence>
<evidence type="ECO:0000256" key="3">
    <source>
        <dbReference type="ARBA" id="ARBA00012438"/>
    </source>
</evidence>
<evidence type="ECO:0000256" key="4">
    <source>
        <dbReference type="ARBA" id="ARBA00022553"/>
    </source>
</evidence>
<keyword evidence="11" id="KW-0547">Nucleotide-binding</keyword>
<dbReference type="SUPFAM" id="SSF47384">
    <property type="entry name" value="Homodimeric domain of signal transducing histidine kinase"/>
    <property type="match status" value="1"/>
</dbReference>
<dbReference type="InterPro" id="IPR035965">
    <property type="entry name" value="PAS-like_dom_sf"/>
</dbReference>
<dbReference type="CDD" id="cd06225">
    <property type="entry name" value="HAMP"/>
    <property type="match status" value="1"/>
</dbReference>
<feature type="domain" description="HAMP" evidence="10">
    <location>
        <begin position="58"/>
        <end position="110"/>
    </location>
</feature>
<dbReference type="Gene3D" id="3.30.450.20">
    <property type="entry name" value="PAS domain"/>
    <property type="match status" value="1"/>
</dbReference>
<evidence type="ECO:0000256" key="7">
    <source>
        <dbReference type="SAM" id="Phobius"/>
    </source>
</evidence>
<dbReference type="InterPro" id="IPR005467">
    <property type="entry name" value="His_kinase_dom"/>
</dbReference>
<dbReference type="PROSITE" id="PS50885">
    <property type="entry name" value="HAMP"/>
    <property type="match status" value="1"/>
</dbReference>
<dbReference type="SUPFAM" id="SSF55874">
    <property type="entry name" value="ATPase domain of HSP90 chaperone/DNA topoisomerase II/histidine kinase"/>
    <property type="match status" value="1"/>
</dbReference>
<evidence type="ECO:0000259" key="8">
    <source>
        <dbReference type="PROSITE" id="PS50109"/>
    </source>
</evidence>
<dbReference type="InterPro" id="IPR000014">
    <property type="entry name" value="PAS"/>
</dbReference>
<dbReference type="InterPro" id="IPR003660">
    <property type="entry name" value="HAMP_dom"/>
</dbReference>
<reference evidence="12" key="1">
    <citation type="submission" date="2023-07" db="EMBL/GenBank/DDBJ databases">
        <title>Shewanella mangrovi sp. nov., an acetaldehyde- degrading bacterium isolated from mangrove sediment.</title>
        <authorList>
            <person name="Liu Y."/>
        </authorList>
    </citation>
    <scope>NUCLEOTIDE SEQUENCE [LARGE SCALE GENOMIC DNA]</scope>
    <source>
        <strain evidence="12">C32</strain>
    </source>
</reference>
<dbReference type="InterPro" id="IPR003661">
    <property type="entry name" value="HisK_dim/P_dom"/>
</dbReference>
<dbReference type="PROSITE" id="PS50112">
    <property type="entry name" value="PAS"/>
    <property type="match status" value="1"/>
</dbReference>
<keyword evidence="7" id="KW-1133">Transmembrane helix</keyword>
<evidence type="ECO:0000259" key="10">
    <source>
        <dbReference type="PROSITE" id="PS50885"/>
    </source>
</evidence>